<dbReference type="InterPro" id="IPR002014">
    <property type="entry name" value="VHS_dom"/>
</dbReference>
<feature type="compositionally biased region" description="Low complexity" evidence="12">
    <location>
        <begin position="465"/>
        <end position="479"/>
    </location>
</feature>
<dbReference type="Gene3D" id="2.30.30.40">
    <property type="entry name" value="SH3 Domains"/>
    <property type="match status" value="1"/>
</dbReference>
<dbReference type="PRINTS" id="PR00499">
    <property type="entry name" value="P67PHOX"/>
</dbReference>
<keyword evidence="7" id="KW-0813">Transport</keyword>
<evidence type="ECO:0000256" key="8">
    <source>
        <dbReference type="ARBA" id="ARBA00022753"/>
    </source>
</evidence>
<dbReference type="GO" id="GO:0035091">
    <property type="term" value="F:phosphatidylinositol binding"/>
    <property type="evidence" value="ECO:0007669"/>
    <property type="project" value="InterPro"/>
</dbReference>
<dbReference type="PANTHER" id="PTHR45929:SF3">
    <property type="entry name" value="JAK PATHWAY SIGNAL TRANSDUCTION ADAPTOR MOLECULE"/>
    <property type="match status" value="1"/>
</dbReference>
<feature type="region of interest" description="Disordered" evidence="12">
    <location>
        <begin position="504"/>
        <end position="533"/>
    </location>
</feature>
<dbReference type="Proteomes" id="UP000246740">
    <property type="component" value="Unassembled WGS sequence"/>
</dbReference>
<feature type="domain" description="SH3" evidence="13">
    <location>
        <begin position="253"/>
        <end position="312"/>
    </location>
</feature>
<dbReference type="InterPro" id="IPR004152">
    <property type="entry name" value="GAT_dom"/>
</dbReference>
<protein>
    <recommendedName>
        <fullName evidence="4">Class E vacuolar protein-sorting machinery protein HSE1</fullName>
    </recommendedName>
    <alternativeName>
        <fullName evidence="5">Class E vacuolar protein-sorting machinery protein hse1</fullName>
    </alternativeName>
</protein>
<evidence type="ECO:0000256" key="2">
    <source>
        <dbReference type="ARBA" id="ARBA00004125"/>
    </source>
</evidence>
<keyword evidence="6 11" id="KW-0728">SH3 domain</keyword>
<dbReference type="Pfam" id="PF00018">
    <property type="entry name" value="SH3_1"/>
    <property type="match status" value="1"/>
</dbReference>
<feature type="region of interest" description="Disordered" evidence="12">
    <location>
        <begin position="414"/>
        <end position="490"/>
    </location>
</feature>
<keyword evidence="9" id="KW-0653">Protein transport</keyword>
<evidence type="ECO:0000313" key="15">
    <source>
        <dbReference type="EMBL" id="PWY98061.1"/>
    </source>
</evidence>
<sequence>MFAAKNPFEDIVTKATSEELTSENWELNLEVCDKISSGDETGARNCIGAIQKRLVHRNANVQLFALTLADAVAKNCGLPAHQEIASRSFTQTLARICTDRNTHSTVKKRCFALVKEWADEFDDESLGLMKETRDSLKSQGVSEDEPPSSSRPEPTSEQLRAEDEELRRALEISIKDQGGRSNWTSHDAQKGEGSSSAAAASAPISSHQNAGASASAGQAAPVSASTASAASVAIGAAASSSQGVPGTGGGPVPVASRVRALYDFSPTEPGELAFARGEIIRVLDSVYEHWWRGEVRGEAGIFPVNYVEVLPDPTPAELQREAEMEARIFSQATNIDRLLNKLRGLDPARDNLAEDEELQELYQTSLAMRPKIVKLIDRYSNKITELKAMNDKFVRARGSYDEMMEQSLSRYNPGSQAAHNYLQPRPGFQQHPSSGSADYGQQAGWGGAQPYGPQPPVSSAMPQETPSQPGYQPYYYGTSAATGPAEGAPYDDEKRRLYERARAEGEAFQQQHFAQPPTTSYASGSTAYNPTVTDPNAVAQQMSSMAIDGQHGSSYHPRPGGH</sequence>
<evidence type="ECO:0000256" key="11">
    <source>
        <dbReference type="PROSITE-ProRule" id="PRU00192"/>
    </source>
</evidence>
<evidence type="ECO:0000256" key="3">
    <source>
        <dbReference type="ARBA" id="ARBA00009666"/>
    </source>
</evidence>
<comment type="subcellular location">
    <subcellularLocation>
        <location evidence="2">Endosome membrane</location>
        <topology evidence="2">Peripheral membrane protein</topology>
        <orientation evidence="2">Cytoplasmic side</orientation>
    </subcellularLocation>
</comment>
<dbReference type="SUPFAM" id="SSF48464">
    <property type="entry name" value="ENTH/VHS domain"/>
    <property type="match status" value="1"/>
</dbReference>
<keyword evidence="8" id="KW-0967">Endosome</keyword>
<dbReference type="PROSITE" id="PS50002">
    <property type="entry name" value="SH3"/>
    <property type="match status" value="1"/>
</dbReference>
<organism evidence="15 16">
    <name type="scientific">Testicularia cyperi</name>
    <dbReference type="NCBI Taxonomy" id="1882483"/>
    <lineage>
        <taxon>Eukaryota</taxon>
        <taxon>Fungi</taxon>
        <taxon>Dikarya</taxon>
        <taxon>Basidiomycota</taxon>
        <taxon>Ustilaginomycotina</taxon>
        <taxon>Ustilaginomycetes</taxon>
        <taxon>Ustilaginales</taxon>
        <taxon>Anthracoideaceae</taxon>
        <taxon>Testicularia</taxon>
    </lineage>
</organism>
<name>A0A317XJ20_9BASI</name>
<evidence type="ECO:0000256" key="1">
    <source>
        <dbReference type="ARBA" id="ARBA00002654"/>
    </source>
</evidence>
<dbReference type="InterPro" id="IPR001452">
    <property type="entry name" value="SH3_domain"/>
</dbReference>
<dbReference type="InterPro" id="IPR050670">
    <property type="entry name" value="STAM"/>
</dbReference>
<feature type="compositionally biased region" description="Low complexity" evidence="12">
    <location>
        <begin position="194"/>
        <end position="204"/>
    </location>
</feature>
<dbReference type="Pfam" id="PF03127">
    <property type="entry name" value="GAT"/>
    <property type="match status" value="1"/>
</dbReference>
<dbReference type="InParanoid" id="A0A317XJ20"/>
<dbReference type="CDD" id="cd21386">
    <property type="entry name" value="GAT_Hse1"/>
    <property type="match status" value="1"/>
</dbReference>
<dbReference type="GO" id="GO:0043130">
    <property type="term" value="F:ubiquitin binding"/>
    <property type="evidence" value="ECO:0007669"/>
    <property type="project" value="InterPro"/>
</dbReference>
<evidence type="ECO:0000259" key="13">
    <source>
        <dbReference type="PROSITE" id="PS50002"/>
    </source>
</evidence>
<dbReference type="InterPro" id="IPR036028">
    <property type="entry name" value="SH3-like_dom_sf"/>
</dbReference>
<dbReference type="SMART" id="SM00326">
    <property type="entry name" value="SH3"/>
    <property type="match status" value="1"/>
</dbReference>
<dbReference type="PRINTS" id="PR00452">
    <property type="entry name" value="SH3DOMAIN"/>
</dbReference>
<dbReference type="SMART" id="SM00288">
    <property type="entry name" value="VHS"/>
    <property type="match status" value="1"/>
</dbReference>
<dbReference type="SUPFAM" id="SSF50044">
    <property type="entry name" value="SH3-domain"/>
    <property type="match status" value="1"/>
</dbReference>
<evidence type="ECO:0000256" key="10">
    <source>
        <dbReference type="ARBA" id="ARBA00023136"/>
    </source>
</evidence>
<dbReference type="Gene3D" id="1.25.40.90">
    <property type="match status" value="1"/>
</dbReference>
<dbReference type="PROSITE" id="PS50179">
    <property type="entry name" value="VHS"/>
    <property type="match status" value="1"/>
</dbReference>
<evidence type="ECO:0000256" key="9">
    <source>
        <dbReference type="ARBA" id="ARBA00022927"/>
    </source>
</evidence>
<proteinExistence type="inferred from homology"/>
<reference evidence="15 16" key="1">
    <citation type="journal article" date="2018" name="Mol. Biol. Evol.">
        <title>Broad Genomic Sampling Reveals a Smut Pathogenic Ancestry of the Fungal Clade Ustilaginomycotina.</title>
        <authorList>
            <person name="Kijpornyongpan T."/>
            <person name="Mondo S.J."/>
            <person name="Barry K."/>
            <person name="Sandor L."/>
            <person name="Lee J."/>
            <person name="Lipzen A."/>
            <person name="Pangilinan J."/>
            <person name="LaButti K."/>
            <person name="Hainaut M."/>
            <person name="Henrissat B."/>
            <person name="Grigoriev I.V."/>
            <person name="Spatafora J.W."/>
            <person name="Aime M.C."/>
        </authorList>
    </citation>
    <scope>NUCLEOTIDE SEQUENCE [LARGE SCALE GENOMIC DNA]</scope>
    <source>
        <strain evidence="15 16">MCA 3645</strain>
    </source>
</reference>
<evidence type="ECO:0000256" key="7">
    <source>
        <dbReference type="ARBA" id="ARBA00022448"/>
    </source>
</evidence>
<accession>A0A317XJ20</accession>
<feature type="domain" description="VHS" evidence="14">
    <location>
        <begin position="15"/>
        <end position="144"/>
    </location>
</feature>
<dbReference type="EMBL" id="KZ819200">
    <property type="protein sequence ID" value="PWY98061.1"/>
    <property type="molecule type" value="Genomic_DNA"/>
</dbReference>
<comment type="function">
    <text evidence="1">Component of the ESCRT-0 complex which is the sorting receptor for ubiquitinated cargo proteins at the multivesicular body (MVB).</text>
</comment>
<feature type="compositionally biased region" description="Basic and acidic residues" evidence="12">
    <location>
        <begin position="159"/>
        <end position="178"/>
    </location>
</feature>
<dbReference type="STRING" id="1882483.A0A317XJ20"/>
<evidence type="ECO:0000256" key="4">
    <source>
        <dbReference type="ARBA" id="ARBA00017923"/>
    </source>
</evidence>
<keyword evidence="16" id="KW-1185">Reference proteome</keyword>
<dbReference type="AlphaFoldDB" id="A0A317XJ20"/>
<dbReference type="CDD" id="cd16978">
    <property type="entry name" value="VHS_HSE1"/>
    <property type="match status" value="1"/>
</dbReference>
<dbReference type="SUPFAM" id="SSF89009">
    <property type="entry name" value="GAT-like domain"/>
    <property type="match status" value="1"/>
</dbReference>
<comment type="similarity">
    <text evidence="3">Belongs to the STAM family.</text>
</comment>
<dbReference type="CDD" id="cd11805">
    <property type="entry name" value="SH3_GRB2_like_C"/>
    <property type="match status" value="1"/>
</dbReference>
<evidence type="ECO:0000256" key="5">
    <source>
        <dbReference type="ARBA" id="ARBA00018978"/>
    </source>
</evidence>
<dbReference type="GO" id="GO:0033565">
    <property type="term" value="C:ESCRT-0 complex"/>
    <property type="evidence" value="ECO:0007669"/>
    <property type="project" value="TreeGrafter"/>
</dbReference>
<dbReference type="OrthoDB" id="10255964at2759"/>
<dbReference type="Gene3D" id="1.20.5.1940">
    <property type="match status" value="1"/>
</dbReference>
<dbReference type="GO" id="GO:0010008">
    <property type="term" value="C:endosome membrane"/>
    <property type="evidence" value="ECO:0007669"/>
    <property type="project" value="UniProtKB-SubCell"/>
</dbReference>
<keyword evidence="10" id="KW-0472">Membrane</keyword>
<evidence type="ECO:0000259" key="14">
    <source>
        <dbReference type="PROSITE" id="PS50179"/>
    </source>
</evidence>
<gene>
    <name evidence="15" type="ORF">BCV70DRAFT_202235</name>
</gene>
<evidence type="ECO:0000256" key="12">
    <source>
        <dbReference type="SAM" id="MobiDB-lite"/>
    </source>
</evidence>
<feature type="region of interest" description="Disordered" evidence="12">
    <location>
        <begin position="133"/>
        <end position="204"/>
    </location>
</feature>
<dbReference type="FunCoup" id="A0A317XJ20">
    <property type="interactions" value="167"/>
</dbReference>
<dbReference type="Pfam" id="PF00790">
    <property type="entry name" value="VHS"/>
    <property type="match status" value="1"/>
</dbReference>
<feature type="compositionally biased region" description="Low complexity" evidence="12">
    <location>
        <begin position="147"/>
        <end position="158"/>
    </location>
</feature>
<evidence type="ECO:0000256" key="6">
    <source>
        <dbReference type="ARBA" id="ARBA00022443"/>
    </source>
</evidence>
<dbReference type="InterPro" id="IPR008942">
    <property type="entry name" value="ENTH_VHS"/>
</dbReference>
<feature type="compositionally biased region" description="Polar residues" evidence="12">
    <location>
        <begin position="508"/>
        <end position="533"/>
    </location>
</feature>
<dbReference type="GO" id="GO:0043328">
    <property type="term" value="P:protein transport to vacuole involved in ubiquitin-dependent protein catabolic process via the multivesicular body sorting pathway"/>
    <property type="evidence" value="ECO:0007669"/>
    <property type="project" value="TreeGrafter"/>
</dbReference>
<dbReference type="PANTHER" id="PTHR45929">
    <property type="entry name" value="JAK PATHWAY SIGNAL TRANSDUCTION ADAPTOR MOLECULE"/>
    <property type="match status" value="1"/>
</dbReference>
<evidence type="ECO:0000313" key="16">
    <source>
        <dbReference type="Proteomes" id="UP000246740"/>
    </source>
</evidence>